<protein>
    <submittedName>
        <fullName evidence="1">Uncharacterized protein</fullName>
    </submittedName>
</protein>
<dbReference type="Proteomes" id="UP000050920">
    <property type="component" value="Unassembled WGS sequence"/>
</dbReference>
<keyword evidence="2" id="KW-1185">Reference proteome</keyword>
<accession>A0A0R2NIW3</accession>
<dbReference type="RefSeq" id="WP_024625310.1">
    <property type="nucleotide sequence ID" value="NZ_AYGX02000144.1"/>
</dbReference>
<evidence type="ECO:0000313" key="1">
    <source>
        <dbReference type="EMBL" id="KRO25729.1"/>
    </source>
</evidence>
<evidence type="ECO:0000313" key="2">
    <source>
        <dbReference type="Proteomes" id="UP000050920"/>
    </source>
</evidence>
<dbReference type="AlphaFoldDB" id="A0A0R2NIW3"/>
<dbReference type="EMBL" id="AYGX02000144">
    <property type="protein sequence ID" value="KRO25729.1"/>
    <property type="molecule type" value="Genomic_DNA"/>
</dbReference>
<gene>
    <name evidence="1" type="ORF">DY78_GL001180</name>
</gene>
<organism evidence="1 2">
    <name type="scientific">Lactiplantibacillus fabifermentans DSM 21115</name>
    <dbReference type="NCBI Taxonomy" id="1413187"/>
    <lineage>
        <taxon>Bacteria</taxon>
        <taxon>Bacillati</taxon>
        <taxon>Bacillota</taxon>
        <taxon>Bacilli</taxon>
        <taxon>Lactobacillales</taxon>
        <taxon>Lactobacillaceae</taxon>
        <taxon>Lactiplantibacillus</taxon>
    </lineage>
</organism>
<comment type="caution">
    <text evidence="1">The sequence shown here is derived from an EMBL/GenBank/DDBJ whole genome shotgun (WGS) entry which is preliminary data.</text>
</comment>
<sequence length="63" mass="7001">MDIQAYDDVILKDGRTAGIVEIFESTHFLADVGDGPTTWETIEVTLAEIERVCHRPDNPNLTA</sequence>
<proteinExistence type="predicted"/>
<name>A0A0R2NIW3_9LACO</name>
<reference evidence="1 2" key="1">
    <citation type="journal article" date="2015" name="Genome Announc.">
        <title>Expanding the biotechnology potential of lactobacilli through comparative genomics of 213 strains and associated genera.</title>
        <authorList>
            <person name="Sun Z."/>
            <person name="Harris H.M."/>
            <person name="McCann A."/>
            <person name="Guo C."/>
            <person name="Argimon S."/>
            <person name="Zhang W."/>
            <person name="Yang X."/>
            <person name="Jeffery I.B."/>
            <person name="Cooney J.C."/>
            <person name="Kagawa T.F."/>
            <person name="Liu W."/>
            <person name="Song Y."/>
            <person name="Salvetti E."/>
            <person name="Wrobel A."/>
            <person name="Rasinkangas P."/>
            <person name="Parkhill J."/>
            <person name="Rea M.C."/>
            <person name="O'Sullivan O."/>
            <person name="Ritari J."/>
            <person name="Douillard F.P."/>
            <person name="Paul Ross R."/>
            <person name="Yang R."/>
            <person name="Briner A.E."/>
            <person name="Felis G.E."/>
            <person name="de Vos W.M."/>
            <person name="Barrangou R."/>
            <person name="Klaenhammer T.R."/>
            <person name="Caufield P.W."/>
            <person name="Cui Y."/>
            <person name="Zhang H."/>
            <person name="O'Toole P.W."/>
        </authorList>
    </citation>
    <scope>NUCLEOTIDE SEQUENCE [LARGE SCALE GENOMIC DNA]</scope>
    <source>
        <strain evidence="1 2">DSM 21115</strain>
    </source>
</reference>